<sequence>MGCLQKYLKEAANANPIETALNMLDIKHKSSHIRGMNKLPLKARVQILSMLCEGSSMRSISRVCDVSINTVSKLLVDAGTFCAALHDREVRNVKATLVQCDEIWSFTAAKQKNVASMKNPVEGAGDTWTWTALDSESKLIISWLVGGRDGEYALAFMDDVKDRLANRVQLTTDGHKAYLNAVEEAFGADIDYAMLVKMYGEPEGRAVPQERRYSPAVCTGARKTKIEGNPDPAFVSTSHVERANLTMRMANRRFTRLTNAFSKKFENHVHMVAIYTVWYNFIKMHKTLRMTPAMAAGVTEKLWTMDDLCGMMDAVAPKPGPRGPYKRRG</sequence>
<proteinExistence type="predicted"/>
<evidence type="ECO:0000313" key="1">
    <source>
        <dbReference type="EMBL" id="MVB00185.1"/>
    </source>
</evidence>
<gene>
    <name evidence="1" type="ORF">GN330_23335</name>
</gene>
<dbReference type="EMBL" id="WPHG01000013">
    <property type="protein sequence ID" value="MVB00185.1"/>
    <property type="molecule type" value="Genomic_DNA"/>
</dbReference>
<dbReference type="Proteomes" id="UP000463224">
    <property type="component" value="Unassembled WGS sequence"/>
</dbReference>
<dbReference type="AlphaFoldDB" id="A0A844QNM4"/>
<organism evidence="1 2">
    <name type="scientific">Nitratireductor arenosus</name>
    <dbReference type="NCBI Taxonomy" id="2682096"/>
    <lineage>
        <taxon>Bacteria</taxon>
        <taxon>Pseudomonadati</taxon>
        <taxon>Pseudomonadota</taxon>
        <taxon>Alphaproteobacteria</taxon>
        <taxon>Hyphomicrobiales</taxon>
        <taxon>Phyllobacteriaceae</taxon>
        <taxon>Nitratireductor</taxon>
    </lineage>
</organism>
<name>A0A844QNM4_9HYPH</name>
<accession>A0A844QNM4</accession>
<comment type="caution">
    <text evidence="1">The sequence shown here is derived from an EMBL/GenBank/DDBJ whole genome shotgun (WGS) entry which is preliminary data.</text>
</comment>
<protein>
    <submittedName>
        <fullName evidence="1">DDE-type integrase/transposase/recombinase</fullName>
    </submittedName>
</protein>
<evidence type="ECO:0000313" key="2">
    <source>
        <dbReference type="Proteomes" id="UP000463224"/>
    </source>
</evidence>
<keyword evidence="2" id="KW-1185">Reference proteome</keyword>
<reference evidence="1 2" key="1">
    <citation type="submission" date="2019-12" db="EMBL/GenBank/DDBJ databases">
        <title>Nitratireductor arenosus sp. nov., Isolated from sea sand, Jeju island, South Korea.</title>
        <authorList>
            <person name="Kim W."/>
        </authorList>
    </citation>
    <scope>NUCLEOTIDE SEQUENCE [LARGE SCALE GENOMIC DNA]</scope>
    <source>
        <strain evidence="1 2">CAU 1489</strain>
    </source>
</reference>